<organism evidence="3 4">
    <name type="scientific">Aminicella lysinilytica</name>
    <dbReference type="NCBI Taxonomy" id="433323"/>
    <lineage>
        <taxon>Bacteria</taxon>
        <taxon>Bacillati</taxon>
        <taxon>Bacillota</taxon>
        <taxon>Clostridia</taxon>
        <taxon>Peptostreptococcales</taxon>
        <taxon>Anaerovoracaceae</taxon>
        <taxon>Aminicella</taxon>
    </lineage>
</organism>
<gene>
    <name evidence="3" type="ORF">EV211_1741</name>
</gene>
<evidence type="ECO:0000259" key="2">
    <source>
        <dbReference type="Pfam" id="PF20434"/>
    </source>
</evidence>
<evidence type="ECO:0000256" key="1">
    <source>
        <dbReference type="ARBA" id="ARBA00022801"/>
    </source>
</evidence>
<dbReference type="AlphaFoldDB" id="A0A4R6PWH1"/>
<evidence type="ECO:0000313" key="4">
    <source>
        <dbReference type="Proteomes" id="UP000295500"/>
    </source>
</evidence>
<dbReference type="InterPro" id="IPR049492">
    <property type="entry name" value="BD-FAE-like_dom"/>
</dbReference>
<dbReference type="InterPro" id="IPR029058">
    <property type="entry name" value="AB_hydrolase_fold"/>
</dbReference>
<keyword evidence="1" id="KW-0378">Hydrolase</keyword>
<dbReference type="GO" id="GO:0016787">
    <property type="term" value="F:hydrolase activity"/>
    <property type="evidence" value="ECO:0007669"/>
    <property type="project" value="UniProtKB-KW"/>
</dbReference>
<keyword evidence="4" id="KW-1185">Reference proteome</keyword>
<proteinExistence type="predicted"/>
<feature type="domain" description="BD-FAE-like" evidence="2">
    <location>
        <begin position="25"/>
        <end position="202"/>
    </location>
</feature>
<sequence length="247" mass="27353">MNTKLNYGNEPSQFGILRLPEDVEEGSRLPLVVMFHGGFWRAEYGLDGISPLARDLAQRGCATWNVEYRCVGETGGGWPGTFDDAENAVNFVPELAKKYPIDPARVVILGHSAGGHLALWLASRVTVRAVVAMAGIPDLTRMRQTEKQLGEHHVLDLMGGEPEEFPDRYKEASPVESKPGRTLCLLFHGDRDVDVPVEQSIEYCRRHEALGENAQLHVLPDTDHFDLIDPRSAAWNTVAETVVALTK</sequence>
<dbReference type="RefSeq" id="WP_133529383.1">
    <property type="nucleotide sequence ID" value="NZ_SNXO01000074.1"/>
</dbReference>
<dbReference type="OrthoDB" id="9815425at2"/>
<dbReference type="PANTHER" id="PTHR48081">
    <property type="entry name" value="AB HYDROLASE SUPERFAMILY PROTEIN C4A8.06C"/>
    <property type="match status" value="1"/>
</dbReference>
<dbReference type="EMBL" id="SNXO01000074">
    <property type="protein sequence ID" value="TDP44232.1"/>
    <property type="molecule type" value="Genomic_DNA"/>
</dbReference>
<accession>A0A4R6PWH1</accession>
<dbReference type="SUPFAM" id="SSF53474">
    <property type="entry name" value="alpha/beta-Hydrolases"/>
    <property type="match status" value="1"/>
</dbReference>
<reference evidence="3 4" key="1">
    <citation type="submission" date="2019-03" db="EMBL/GenBank/DDBJ databases">
        <title>Genomic Encyclopedia of Type Strains, Phase IV (KMG-IV): sequencing the most valuable type-strain genomes for metagenomic binning, comparative biology and taxonomic classification.</title>
        <authorList>
            <person name="Goeker M."/>
        </authorList>
    </citation>
    <scope>NUCLEOTIDE SEQUENCE [LARGE SCALE GENOMIC DNA]</scope>
    <source>
        <strain evidence="3 4">DSM 28287</strain>
    </source>
</reference>
<protein>
    <submittedName>
        <fullName evidence="3">Prolyl oligopeptidase family protein</fullName>
    </submittedName>
</protein>
<name>A0A4R6PWH1_9FIRM</name>
<dbReference type="Proteomes" id="UP000295500">
    <property type="component" value="Unassembled WGS sequence"/>
</dbReference>
<dbReference type="Pfam" id="PF20434">
    <property type="entry name" value="BD-FAE"/>
    <property type="match status" value="1"/>
</dbReference>
<dbReference type="Gene3D" id="3.40.50.1820">
    <property type="entry name" value="alpha/beta hydrolase"/>
    <property type="match status" value="1"/>
</dbReference>
<dbReference type="InterPro" id="IPR050300">
    <property type="entry name" value="GDXG_lipolytic_enzyme"/>
</dbReference>
<evidence type="ECO:0000313" key="3">
    <source>
        <dbReference type="EMBL" id="TDP44232.1"/>
    </source>
</evidence>
<comment type="caution">
    <text evidence="3">The sequence shown here is derived from an EMBL/GenBank/DDBJ whole genome shotgun (WGS) entry which is preliminary data.</text>
</comment>